<dbReference type="NCBIfam" id="TIGR03865">
    <property type="entry name" value="PQQ_CXXCW"/>
    <property type="match status" value="1"/>
</dbReference>
<feature type="chain" id="PRO_5045339989" evidence="1">
    <location>
        <begin position="21"/>
        <end position="176"/>
    </location>
</feature>
<sequence>MRARALSFALALCLPGMALAGSEPEGFRGPPYRAPVPDTVLGTPGLSLDEAQALHAGGVAFVDVLPATTRPDGLPEGTIWRSPPHDTIPGAHWVPGIGYEALAPETERWMAAVLDRISGGDRSAPMVFFCKSDCWMSWNATRRARLMGYDGARWFPEGSEGWPGPLVAAEPEPGAP</sequence>
<feature type="domain" description="Rhodanese" evidence="2">
    <location>
        <begin position="111"/>
        <end position="168"/>
    </location>
</feature>
<dbReference type="RefSeq" id="WP_390265759.1">
    <property type="nucleotide sequence ID" value="NZ_JBHUGH010000037.1"/>
</dbReference>
<dbReference type="InterPro" id="IPR036873">
    <property type="entry name" value="Rhodanese-like_dom_sf"/>
</dbReference>
<evidence type="ECO:0000313" key="3">
    <source>
        <dbReference type="EMBL" id="MFD1914415.1"/>
    </source>
</evidence>
<keyword evidence="4" id="KW-1185">Reference proteome</keyword>
<feature type="signal peptide" evidence="1">
    <location>
        <begin position="1"/>
        <end position="20"/>
    </location>
</feature>
<dbReference type="EMBL" id="JBHUGH010000037">
    <property type="protein sequence ID" value="MFD1914415.1"/>
    <property type="molecule type" value="Genomic_DNA"/>
</dbReference>
<proteinExistence type="predicted"/>
<dbReference type="SUPFAM" id="SSF52821">
    <property type="entry name" value="Rhodanese/Cell cycle control phosphatase"/>
    <property type="match status" value="1"/>
</dbReference>
<evidence type="ECO:0000313" key="4">
    <source>
        <dbReference type="Proteomes" id="UP001597353"/>
    </source>
</evidence>
<dbReference type="Proteomes" id="UP001597353">
    <property type="component" value="Unassembled WGS sequence"/>
</dbReference>
<reference evidence="4" key="1">
    <citation type="journal article" date="2019" name="Int. J. Syst. Evol. Microbiol.">
        <title>The Global Catalogue of Microorganisms (GCM) 10K type strain sequencing project: providing services to taxonomists for standard genome sequencing and annotation.</title>
        <authorList>
            <consortium name="The Broad Institute Genomics Platform"/>
            <consortium name="The Broad Institute Genome Sequencing Center for Infectious Disease"/>
            <person name="Wu L."/>
            <person name="Ma J."/>
        </authorList>
    </citation>
    <scope>NUCLEOTIDE SEQUENCE [LARGE SCALE GENOMIC DNA]</scope>
    <source>
        <strain evidence="4">CGMCC 4.7242</strain>
    </source>
</reference>
<protein>
    <submittedName>
        <fullName evidence="3">PQQ-dependent catabolism-associated CXXCW motif protein</fullName>
    </submittedName>
</protein>
<dbReference type="Gene3D" id="3.40.250.10">
    <property type="entry name" value="Rhodanese-like domain"/>
    <property type="match status" value="1"/>
</dbReference>
<dbReference type="InterPro" id="IPR022376">
    <property type="entry name" value="PQQ_CXXCW"/>
</dbReference>
<organism evidence="3 4">
    <name type="scientific">Halodurantibacterium flavum</name>
    <dbReference type="NCBI Taxonomy" id="1382802"/>
    <lineage>
        <taxon>Bacteria</taxon>
        <taxon>Pseudomonadati</taxon>
        <taxon>Pseudomonadota</taxon>
        <taxon>Alphaproteobacteria</taxon>
        <taxon>Rhodobacterales</taxon>
        <taxon>Paracoccaceae</taxon>
        <taxon>Halodurantibacterium</taxon>
    </lineage>
</organism>
<gene>
    <name evidence="3" type="ORF">ACFSGJ_19610</name>
</gene>
<dbReference type="PROSITE" id="PS50206">
    <property type="entry name" value="RHODANESE_3"/>
    <property type="match status" value="1"/>
</dbReference>
<evidence type="ECO:0000259" key="2">
    <source>
        <dbReference type="PROSITE" id="PS50206"/>
    </source>
</evidence>
<comment type="caution">
    <text evidence="3">The sequence shown here is derived from an EMBL/GenBank/DDBJ whole genome shotgun (WGS) entry which is preliminary data.</text>
</comment>
<keyword evidence="1" id="KW-0732">Signal</keyword>
<dbReference type="InterPro" id="IPR001763">
    <property type="entry name" value="Rhodanese-like_dom"/>
</dbReference>
<accession>A0ABW4S9V7</accession>
<name>A0ABW4S9V7_9RHOB</name>
<evidence type="ECO:0000256" key="1">
    <source>
        <dbReference type="SAM" id="SignalP"/>
    </source>
</evidence>